<evidence type="ECO:0000256" key="3">
    <source>
        <dbReference type="ARBA" id="ARBA00023163"/>
    </source>
</evidence>
<keyword evidence="3" id="KW-0804">Transcription</keyword>
<dbReference type="InterPro" id="IPR043425">
    <property type="entry name" value="NusG-like"/>
</dbReference>
<dbReference type="GO" id="GO:0006354">
    <property type="term" value="P:DNA-templated transcription elongation"/>
    <property type="evidence" value="ECO:0007669"/>
    <property type="project" value="InterPro"/>
</dbReference>
<dbReference type="Gene3D" id="3.30.70.940">
    <property type="entry name" value="NusG, N-terminal domain"/>
    <property type="match status" value="1"/>
</dbReference>
<keyword evidence="1" id="KW-0889">Transcription antitermination</keyword>
<keyword evidence="2" id="KW-0805">Transcription regulation</keyword>
<dbReference type="PANTHER" id="PTHR30265:SF4">
    <property type="entry name" value="KOW MOTIF FAMILY PROTEIN, EXPRESSED"/>
    <property type="match status" value="1"/>
</dbReference>
<protein>
    <submittedName>
        <fullName evidence="5">Transcription antitermination factor NusG</fullName>
    </submittedName>
</protein>
<dbReference type="GO" id="GO:0031564">
    <property type="term" value="P:transcription antitermination"/>
    <property type="evidence" value="ECO:0007669"/>
    <property type="project" value="UniProtKB-KW"/>
</dbReference>
<dbReference type="Proteomes" id="UP000244224">
    <property type="component" value="Unassembled WGS sequence"/>
</dbReference>
<dbReference type="OrthoDB" id="7844684at2"/>
<organism evidence="5 6">
    <name type="scientific">Gemmobacter caeni</name>
    <dbReference type="NCBI Taxonomy" id="589035"/>
    <lineage>
        <taxon>Bacteria</taxon>
        <taxon>Pseudomonadati</taxon>
        <taxon>Pseudomonadota</taxon>
        <taxon>Alphaproteobacteria</taxon>
        <taxon>Rhodobacterales</taxon>
        <taxon>Paracoccaceae</taxon>
        <taxon>Gemmobacter</taxon>
    </lineage>
</organism>
<dbReference type="RefSeq" id="WP_108130962.1">
    <property type="nucleotide sequence ID" value="NZ_QBKP01000040.1"/>
</dbReference>
<dbReference type="EMBL" id="QBKP01000040">
    <property type="protein sequence ID" value="PTX39024.1"/>
    <property type="molecule type" value="Genomic_DNA"/>
</dbReference>
<proteinExistence type="predicted"/>
<evidence type="ECO:0000313" key="6">
    <source>
        <dbReference type="Proteomes" id="UP000244224"/>
    </source>
</evidence>
<sequence>MRSNGFEPASLKIGDVLPPRDVAGIVLPGPSRWYALRVAPQREDEVEAWLRKRGVYAFHPVLKRQTRTRGVVRTYHRRYLPGYVFARFGGDPVVHMVMTCPWVTGALCSSDGHWGVLEPSKLRAVHAMRKRDERIEGSRAEEMMRRREAARMRAGDMVMFRVGPFAEFPCEVVELVADGGVRLRFQLFGREVLVDGSPMDLLPMRKAG</sequence>
<reference evidence="5 6" key="1">
    <citation type="submission" date="2018-04" db="EMBL/GenBank/DDBJ databases">
        <title>Genomic Encyclopedia of Archaeal and Bacterial Type Strains, Phase II (KMG-II): from individual species to whole genera.</title>
        <authorList>
            <person name="Goeker M."/>
        </authorList>
    </citation>
    <scope>NUCLEOTIDE SEQUENCE [LARGE SCALE GENOMIC DNA]</scope>
    <source>
        <strain evidence="5 6">DSM 21823</strain>
    </source>
</reference>
<dbReference type="Pfam" id="PF02357">
    <property type="entry name" value="NusG"/>
    <property type="match status" value="1"/>
</dbReference>
<dbReference type="InterPro" id="IPR006645">
    <property type="entry name" value="NGN-like_dom"/>
</dbReference>
<name>A0A2T6A5D6_9RHOB</name>
<dbReference type="PANTHER" id="PTHR30265">
    <property type="entry name" value="RHO-INTERACTING TRANSCRIPTION TERMINATION FACTOR NUSG"/>
    <property type="match status" value="1"/>
</dbReference>
<evidence type="ECO:0000313" key="5">
    <source>
        <dbReference type="EMBL" id="PTX39024.1"/>
    </source>
</evidence>
<keyword evidence="6" id="KW-1185">Reference proteome</keyword>
<evidence type="ECO:0000256" key="2">
    <source>
        <dbReference type="ARBA" id="ARBA00023015"/>
    </source>
</evidence>
<dbReference type="SUPFAM" id="SSF82679">
    <property type="entry name" value="N-utilization substance G protein NusG, N-terminal domain"/>
    <property type="match status" value="1"/>
</dbReference>
<dbReference type="AlphaFoldDB" id="A0A2T6A5D6"/>
<gene>
    <name evidence="5" type="ORF">C8N34_1404</name>
</gene>
<feature type="domain" description="NusG-like N-terminal" evidence="4">
    <location>
        <begin position="32"/>
        <end position="113"/>
    </location>
</feature>
<evidence type="ECO:0000259" key="4">
    <source>
        <dbReference type="Pfam" id="PF02357"/>
    </source>
</evidence>
<accession>A0A2T6A5D6</accession>
<comment type="caution">
    <text evidence="5">The sequence shown here is derived from an EMBL/GenBank/DDBJ whole genome shotgun (WGS) entry which is preliminary data.</text>
</comment>
<dbReference type="InterPro" id="IPR036735">
    <property type="entry name" value="NGN_dom_sf"/>
</dbReference>
<evidence type="ECO:0000256" key="1">
    <source>
        <dbReference type="ARBA" id="ARBA00022814"/>
    </source>
</evidence>